<protein>
    <recommendedName>
        <fullName evidence="4">SMP-30/Gluconolactonase/LRE-like region domain-containing protein</fullName>
    </recommendedName>
</protein>
<name>A0A7S1AAA2_NOCSC</name>
<feature type="compositionally biased region" description="Basic and acidic residues" evidence="2">
    <location>
        <begin position="51"/>
        <end position="62"/>
    </location>
</feature>
<sequence length="437" mass="46452">MRGAVLMSVVASVAAHGHRHGEAWASTPTQAGLHVTTIGGSGEVSFSKTKPCRDHPSQHRDGPAATSKFAAPTRAQVVDGVPHVLDPMNGCIRTYIEGIWSSATPCCTSDIAVGTHGNGPQDMYIADDYYYLLDSYNNQLKRSPRPFEEWTVLAGNGSRPFHGQSEDGDALRQALNNPHGLAVTTDGSGDIYISETFSSCIKLLRNGILTTVAGRCGFGGYSDGNPAEARFQHPHHVNLDPRNESVLYVSDAECWDDDAKDDMAYQSCKRTNGGVCFSGIRKIELDPSTGLAVSVSTVAGKATKGRHGKHGKQSHSCNGVVDGSTSDAMFNFIHGTAFAPLTPDEKMRVKAGDGLGGSDAIFVCDEDGNRIRKIDLRENVVSTVAGSGKEGPRDGSSAKARFTYPGGIGLDVDGNIYVGDYESNRVRLISAATDSIV</sequence>
<reference evidence="3" key="1">
    <citation type="submission" date="2021-01" db="EMBL/GenBank/DDBJ databases">
        <authorList>
            <person name="Corre E."/>
            <person name="Pelletier E."/>
            <person name="Niang G."/>
            <person name="Scheremetjew M."/>
            <person name="Finn R."/>
            <person name="Kale V."/>
            <person name="Holt S."/>
            <person name="Cochrane G."/>
            <person name="Meng A."/>
            <person name="Brown T."/>
            <person name="Cohen L."/>
        </authorList>
    </citation>
    <scope>NUCLEOTIDE SEQUENCE</scope>
</reference>
<gene>
    <name evidence="3" type="ORF">NSCI0253_LOCUS21208</name>
</gene>
<dbReference type="Pfam" id="PF01436">
    <property type="entry name" value="NHL"/>
    <property type="match status" value="1"/>
</dbReference>
<organism evidence="3">
    <name type="scientific">Noctiluca scintillans</name>
    <name type="common">Sea sparkle</name>
    <name type="synonym">Red tide dinoflagellate</name>
    <dbReference type="NCBI Taxonomy" id="2966"/>
    <lineage>
        <taxon>Eukaryota</taxon>
        <taxon>Sar</taxon>
        <taxon>Alveolata</taxon>
        <taxon>Dinophyceae</taxon>
        <taxon>Noctilucales</taxon>
        <taxon>Noctilucaceae</taxon>
        <taxon>Noctiluca</taxon>
    </lineage>
</organism>
<dbReference type="SUPFAM" id="SSF101898">
    <property type="entry name" value="NHL repeat"/>
    <property type="match status" value="1"/>
</dbReference>
<dbReference type="PANTHER" id="PTHR13833">
    <property type="match status" value="1"/>
</dbReference>
<feature type="region of interest" description="Disordered" evidence="2">
    <location>
        <begin position="44"/>
        <end position="66"/>
    </location>
</feature>
<dbReference type="Gene3D" id="2.120.10.30">
    <property type="entry name" value="TolB, C-terminal domain"/>
    <property type="match status" value="2"/>
</dbReference>
<evidence type="ECO:0000313" key="3">
    <source>
        <dbReference type="EMBL" id="CAD8846858.1"/>
    </source>
</evidence>
<evidence type="ECO:0000256" key="2">
    <source>
        <dbReference type="SAM" id="MobiDB-lite"/>
    </source>
</evidence>
<dbReference type="PANTHER" id="PTHR13833:SF71">
    <property type="entry name" value="NHL DOMAIN-CONTAINING PROTEIN"/>
    <property type="match status" value="1"/>
</dbReference>
<dbReference type="InterPro" id="IPR011042">
    <property type="entry name" value="6-blade_b-propeller_TolB-like"/>
</dbReference>
<evidence type="ECO:0008006" key="4">
    <source>
        <dbReference type="Google" id="ProtNLM"/>
    </source>
</evidence>
<proteinExistence type="predicted"/>
<dbReference type="EMBL" id="HBFQ01030087">
    <property type="protein sequence ID" value="CAD8846858.1"/>
    <property type="molecule type" value="Transcribed_RNA"/>
</dbReference>
<accession>A0A7S1AAA2</accession>
<evidence type="ECO:0000256" key="1">
    <source>
        <dbReference type="ARBA" id="ARBA00022737"/>
    </source>
</evidence>
<dbReference type="InterPro" id="IPR001258">
    <property type="entry name" value="NHL_repeat"/>
</dbReference>
<keyword evidence="1" id="KW-0677">Repeat</keyword>
<dbReference type="AlphaFoldDB" id="A0A7S1AAA2"/>